<protein>
    <submittedName>
        <fullName evidence="6">HelB protein</fullName>
    </submittedName>
</protein>
<proteinExistence type="predicted"/>
<comment type="caution">
    <text evidence="6">The sequence shown here is derived from an EMBL/GenBank/DDBJ whole genome shotgun (WGS) entry which is preliminary data.</text>
</comment>
<dbReference type="PATRIC" id="fig|447.4.peg.3422"/>
<keyword evidence="1" id="KW-0813">Transport</keyword>
<dbReference type="InterPro" id="IPR058792">
    <property type="entry name" value="Beta-barrel_RND_2"/>
</dbReference>
<evidence type="ECO:0000313" key="7">
    <source>
        <dbReference type="Proteomes" id="UP000054695"/>
    </source>
</evidence>
<dbReference type="PANTHER" id="PTHR30097:SF4">
    <property type="entry name" value="SLR6042 PROTEIN"/>
    <property type="match status" value="1"/>
</dbReference>
<dbReference type="SUPFAM" id="SSF111369">
    <property type="entry name" value="HlyD-like secretion proteins"/>
    <property type="match status" value="1"/>
</dbReference>
<dbReference type="InterPro" id="IPR051909">
    <property type="entry name" value="MFP_Cation_Efflux"/>
</dbReference>
<feature type="domain" description="CzcB-like barrel-sandwich hybrid" evidence="4">
    <location>
        <begin position="189"/>
        <end position="260"/>
    </location>
</feature>
<dbReference type="EMBL" id="LNXU01000045">
    <property type="protein sequence ID" value="KTC69686.1"/>
    <property type="molecule type" value="Genomic_DNA"/>
</dbReference>
<gene>
    <name evidence="6" type="primary">helB_1</name>
    <name evidence="6" type="ORF">Lboz_3202</name>
</gene>
<dbReference type="PANTHER" id="PTHR30097">
    <property type="entry name" value="CATION EFFLUX SYSTEM PROTEIN CUSB"/>
    <property type="match status" value="1"/>
</dbReference>
<dbReference type="GO" id="GO:0030288">
    <property type="term" value="C:outer membrane-bounded periplasmic space"/>
    <property type="evidence" value="ECO:0007669"/>
    <property type="project" value="TreeGrafter"/>
</dbReference>
<evidence type="ECO:0000259" key="2">
    <source>
        <dbReference type="Pfam" id="PF25954"/>
    </source>
</evidence>
<dbReference type="InterPro" id="IPR058647">
    <property type="entry name" value="BSH_CzcB-like"/>
</dbReference>
<keyword evidence="7" id="KW-1185">Reference proteome</keyword>
<dbReference type="Gene3D" id="2.40.30.170">
    <property type="match status" value="1"/>
</dbReference>
<evidence type="ECO:0000256" key="1">
    <source>
        <dbReference type="ARBA" id="ARBA00022448"/>
    </source>
</evidence>
<evidence type="ECO:0000259" key="4">
    <source>
        <dbReference type="Pfam" id="PF25973"/>
    </source>
</evidence>
<dbReference type="GO" id="GO:0015679">
    <property type="term" value="P:plasma membrane copper ion transport"/>
    <property type="evidence" value="ECO:0007669"/>
    <property type="project" value="TreeGrafter"/>
</dbReference>
<dbReference type="Pfam" id="PF25973">
    <property type="entry name" value="BSH_CzcB"/>
    <property type="match status" value="1"/>
</dbReference>
<reference evidence="6 7" key="1">
    <citation type="submission" date="2015-11" db="EMBL/GenBank/DDBJ databases">
        <title>Genomic analysis of 38 Legionella species identifies large and diverse effector repertoires.</title>
        <authorList>
            <person name="Burstein D."/>
            <person name="Amaro F."/>
            <person name="Zusman T."/>
            <person name="Lifshitz Z."/>
            <person name="Cohen O."/>
            <person name="Gilbert J.A."/>
            <person name="Pupko T."/>
            <person name="Shuman H.A."/>
            <person name="Segal G."/>
        </authorList>
    </citation>
    <scope>NUCLEOTIDE SEQUENCE [LARGE SCALE GENOMIC DNA]</scope>
    <source>
        <strain evidence="6 7">WIGA</strain>
    </source>
</reference>
<evidence type="ECO:0000259" key="3">
    <source>
        <dbReference type="Pfam" id="PF25971"/>
    </source>
</evidence>
<dbReference type="Pfam" id="PF25971">
    <property type="entry name" value="CzcB_N"/>
    <property type="match status" value="1"/>
</dbReference>
<dbReference type="Proteomes" id="UP000054695">
    <property type="component" value="Unassembled WGS sequence"/>
</dbReference>
<dbReference type="Pfam" id="PF25975">
    <property type="entry name" value="CzcB_C"/>
    <property type="match status" value="1"/>
</dbReference>
<dbReference type="STRING" id="447.Lboz_3202"/>
<dbReference type="Gene3D" id="2.40.420.20">
    <property type="match status" value="1"/>
</dbReference>
<dbReference type="GO" id="GO:0046914">
    <property type="term" value="F:transition metal ion binding"/>
    <property type="evidence" value="ECO:0007669"/>
    <property type="project" value="TreeGrafter"/>
</dbReference>
<feature type="domain" description="CzcB N-terminal" evidence="3">
    <location>
        <begin position="49"/>
        <end position="140"/>
    </location>
</feature>
<dbReference type="InterPro" id="IPR058646">
    <property type="entry name" value="CzcB_N"/>
</dbReference>
<evidence type="ECO:0000313" key="6">
    <source>
        <dbReference type="EMBL" id="KTC69686.1"/>
    </source>
</evidence>
<dbReference type="OrthoDB" id="9768185at2"/>
<feature type="domain" description="CusB-like beta-barrel" evidence="2">
    <location>
        <begin position="263"/>
        <end position="333"/>
    </location>
</feature>
<dbReference type="GO" id="GO:0060003">
    <property type="term" value="P:copper ion export"/>
    <property type="evidence" value="ECO:0007669"/>
    <property type="project" value="TreeGrafter"/>
</dbReference>
<name>A0A0W0REZ8_LEGBO</name>
<evidence type="ECO:0000259" key="5">
    <source>
        <dbReference type="Pfam" id="PF25975"/>
    </source>
</evidence>
<feature type="domain" description="CzcB-like C-terminal circularly permuted SH3-like" evidence="5">
    <location>
        <begin position="345"/>
        <end position="405"/>
    </location>
</feature>
<accession>A0A0W0REZ8</accession>
<dbReference type="Pfam" id="PF25954">
    <property type="entry name" value="Beta-barrel_RND_2"/>
    <property type="match status" value="1"/>
</dbReference>
<dbReference type="RefSeq" id="WP_058460743.1">
    <property type="nucleotide sequence ID" value="NZ_CAAAIY010000007.1"/>
</dbReference>
<dbReference type="Gene3D" id="2.40.50.100">
    <property type="match status" value="1"/>
</dbReference>
<dbReference type="InterPro" id="IPR058649">
    <property type="entry name" value="CzcB_C"/>
</dbReference>
<sequence>MKFPKPWVSFLLLCVLLLSLSLIFWAGKNTPMTEEGGFQETLEKGPHGGHLFKKGELSLELLIFERAMPPHFRAYFYESGKIISPDKVRLTLLLTRFNGKKETVTFSSANHFLQSNEVIKEPHSFDVTVHLEFLGKQMNWYYASYEGRVQISPTVLNAAKIHTARAQSHEIKTQLNVVGKILPNRDTLAPIYARYPGIIKSMIKNLGDEVTKGETLATVESNESLQNYTITAPITGTIVQKNATNGELTQNTKPIYEVANLANVWADFTLYRKDASLVRQGMEVIVTGDEGKPKTLSTISYISPLGIEDSQTNLARAILPNEERSWLPGMYINGAIIIDKKTVPVAVLLSAIQKINEKDVVFVQQGDYFEATPVLLGKKDEQWAEVTSGLAAGQRYVSKNSFYIKAELGKEGASHED</sequence>
<organism evidence="6 7">
    <name type="scientific">Legionella bozemanae</name>
    <name type="common">Fluoribacter bozemanae</name>
    <dbReference type="NCBI Taxonomy" id="447"/>
    <lineage>
        <taxon>Bacteria</taxon>
        <taxon>Pseudomonadati</taxon>
        <taxon>Pseudomonadota</taxon>
        <taxon>Gammaproteobacteria</taxon>
        <taxon>Legionellales</taxon>
        <taxon>Legionellaceae</taxon>
        <taxon>Legionella</taxon>
    </lineage>
</organism>
<dbReference type="AlphaFoldDB" id="A0A0W0REZ8"/>